<comment type="caution">
    <text evidence="1">The sequence shown here is derived from an EMBL/GenBank/DDBJ whole genome shotgun (WGS) entry which is preliminary data.</text>
</comment>
<evidence type="ECO:0000313" key="2">
    <source>
        <dbReference type="Proteomes" id="UP000824120"/>
    </source>
</evidence>
<dbReference type="EMBL" id="JACXVP010000010">
    <property type="protein sequence ID" value="KAG5580508.1"/>
    <property type="molecule type" value="Genomic_DNA"/>
</dbReference>
<dbReference type="OrthoDB" id="424974at2759"/>
<dbReference type="PANTHER" id="PTHR31286:SF177">
    <property type="entry name" value="ENDONUCLEASE_EXONUCLEASE_PHOSPHATASE"/>
    <property type="match status" value="1"/>
</dbReference>
<name>A0A9J5WZL6_SOLCO</name>
<evidence type="ECO:0008006" key="3">
    <source>
        <dbReference type="Google" id="ProtNLM"/>
    </source>
</evidence>
<keyword evidence="2" id="KW-1185">Reference proteome</keyword>
<dbReference type="Proteomes" id="UP000824120">
    <property type="component" value="Chromosome 10"/>
</dbReference>
<sequence>MSHRVFTVSQLIQKWTPTFRSEEKTPIVPIWISLPDLPWHCYHKDILSALLRAIGKVLYLDTASIQKKLEEVLLGSKSKSILPKRDLLMCGWG</sequence>
<organism evidence="1 2">
    <name type="scientific">Solanum commersonii</name>
    <name type="common">Commerson's wild potato</name>
    <name type="synonym">Commerson's nightshade</name>
    <dbReference type="NCBI Taxonomy" id="4109"/>
    <lineage>
        <taxon>Eukaryota</taxon>
        <taxon>Viridiplantae</taxon>
        <taxon>Streptophyta</taxon>
        <taxon>Embryophyta</taxon>
        <taxon>Tracheophyta</taxon>
        <taxon>Spermatophyta</taxon>
        <taxon>Magnoliopsida</taxon>
        <taxon>eudicotyledons</taxon>
        <taxon>Gunneridae</taxon>
        <taxon>Pentapetalae</taxon>
        <taxon>asterids</taxon>
        <taxon>lamiids</taxon>
        <taxon>Solanales</taxon>
        <taxon>Solanaceae</taxon>
        <taxon>Solanoideae</taxon>
        <taxon>Solaneae</taxon>
        <taxon>Solanum</taxon>
    </lineage>
</organism>
<accession>A0A9J5WZL6</accession>
<dbReference type="AlphaFoldDB" id="A0A9J5WZL6"/>
<dbReference type="PANTHER" id="PTHR31286">
    <property type="entry name" value="GLYCINE-RICH CELL WALL STRUCTURAL PROTEIN 1.8-LIKE"/>
    <property type="match status" value="1"/>
</dbReference>
<protein>
    <recommendedName>
        <fullName evidence="3">DUF4283 domain-containing protein</fullName>
    </recommendedName>
</protein>
<reference evidence="1 2" key="1">
    <citation type="submission" date="2020-09" db="EMBL/GenBank/DDBJ databases">
        <title>De no assembly of potato wild relative species, Solanum commersonii.</title>
        <authorList>
            <person name="Cho K."/>
        </authorList>
    </citation>
    <scope>NUCLEOTIDE SEQUENCE [LARGE SCALE GENOMIC DNA]</scope>
    <source>
        <strain evidence="1">LZ3.2</strain>
        <tissue evidence="1">Leaf</tissue>
    </source>
</reference>
<dbReference type="InterPro" id="IPR040256">
    <property type="entry name" value="At4g02000-like"/>
</dbReference>
<evidence type="ECO:0000313" key="1">
    <source>
        <dbReference type="EMBL" id="KAG5580508.1"/>
    </source>
</evidence>
<proteinExistence type="predicted"/>
<gene>
    <name evidence="1" type="ORF">H5410_051135</name>
</gene>